<dbReference type="AlphaFoldDB" id="A0A5B6VLI4"/>
<dbReference type="PANTHER" id="PTHR46148">
    <property type="entry name" value="CHROMO DOMAIN-CONTAINING PROTEIN"/>
    <property type="match status" value="1"/>
</dbReference>
<gene>
    <name evidence="2" type="ORF">EPI10_015665</name>
</gene>
<dbReference type="EMBL" id="SMMG02000006">
    <property type="protein sequence ID" value="KAA3469917.1"/>
    <property type="molecule type" value="Genomic_DNA"/>
</dbReference>
<organism evidence="2 3">
    <name type="scientific">Gossypium australe</name>
    <dbReference type="NCBI Taxonomy" id="47621"/>
    <lineage>
        <taxon>Eukaryota</taxon>
        <taxon>Viridiplantae</taxon>
        <taxon>Streptophyta</taxon>
        <taxon>Embryophyta</taxon>
        <taxon>Tracheophyta</taxon>
        <taxon>Spermatophyta</taxon>
        <taxon>Magnoliopsida</taxon>
        <taxon>eudicotyledons</taxon>
        <taxon>Gunneridae</taxon>
        <taxon>Pentapetalae</taxon>
        <taxon>rosids</taxon>
        <taxon>malvids</taxon>
        <taxon>Malvales</taxon>
        <taxon>Malvaceae</taxon>
        <taxon>Malvoideae</taxon>
        <taxon>Gossypium</taxon>
    </lineage>
</organism>
<dbReference type="InterPro" id="IPR056924">
    <property type="entry name" value="SH3_Tf2-1"/>
</dbReference>
<feature type="domain" description="Tf2-1-like SH3-like" evidence="1">
    <location>
        <begin position="119"/>
        <end position="179"/>
    </location>
</feature>
<reference evidence="3" key="1">
    <citation type="journal article" date="2019" name="Plant Biotechnol. J.">
        <title>Genome sequencing of the Australian wild diploid species Gossypium australe highlights disease resistance and delayed gland morphogenesis.</title>
        <authorList>
            <person name="Cai Y."/>
            <person name="Cai X."/>
            <person name="Wang Q."/>
            <person name="Wang P."/>
            <person name="Zhang Y."/>
            <person name="Cai C."/>
            <person name="Xu Y."/>
            <person name="Wang K."/>
            <person name="Zhou Z."/>
            <person name="Wang C."/>
            <person name="Geng S."/>
            <person name="Li B."/>
            <person name="Dong Q."/>
            <person name="Hou Y."/>
            <person name="Wang H."/>
            <person name="Ai P."/>
            <person name="Liu Z."/>
            <person name="Yi F."/>
            <person name="Sun M."/>
            <person name="An G."/>
            <person name="Cheng J."/>
            <person name="Zhang Y."/>
            <person name="Shi Q."/>
            <person name="Xie Y."/>
            <person name="Shi X."/>
            <person name="Chang Y."/>
            <person name="Huang F."/>
            <person name="Chen Y."/>
            <person name="Hong S."/>
            <person name="Mi L."/>
            <person name="Sun Q."/>
            <person name="Zhang L."/>
            <person name="Zhou B."/>
            <person name="Peng R."/>
            <person name="Zhang X."/>
            <person name="Liu F."/>
        </authorList>
    </citation>
    <scope>NUCLEOTIDE SEQUENCE [LARGE SCALE GENOMIC DNA]</scope>
    <source>
        <strain evidence="3">cv. PA1801</strain>
    </source>
</reference>
<dbReference type="Pfam" id="PF24626">
    <property type="entry name" value="SH3_Tf2-1"/>
    <property type="match status" value="1"/>
</dbReference>
<protein>
    <submittedName>
        <fullName evidence="2">Pol protein</fullName>
    </submittedName>
</protein>
<evidence type="ECO:0000313" key="3">
    <source>
        <dbReference type="Proteomes" id="UP000325315"/>
    </source>
</evidence>
<accession>A0A5B6VLI4</accession>
<name>A0A5B6VLI4_9ROSI</name>
<evidence type="ECO:0000259" key="1">
    <source>
        <dbReference type="Pfam" id="PF24626"/>
    </source>
</evidence>
<dbReference type="OrthoDB" id="996762at2759"/>
<comment type="caution">
    <text evidence="2">The sequence shown here is derived from an EMBL/GenBank/DDBJ whole genome shotgun (WGS) entry which is preliminary data.</text>
</comment>
<dbReference type="PANTHER" id="PTHR46148:SF44">
    <property type="entry name" value="GAG-POL POLYPROTEIN"/>
    <property type="match status" value="1"/>
</dbReference>
<dbReference type="Proteomes" id="UP000325315">
    <property type="component" value="Unassembled WGS sequence"/>
</dbReference>
<sequence>MLLRLSGYTGCHCRLFLTKIHDLLVDSGVNYMKLWVPNCIFSTVFHPQIDGQSKYSKICFIIVFWNSKIELSEKKLFGTDLISETEENVKVIQNCLKAASGRQKSYVDLKRKDIEFQVGDRMFLKKNVLFFHRKGKINSYFIGQYEIIERIGSIAYHLALLTGLEKIHNVLHLSMLRQYISKPSHVIYQPSEEPARILARAVKELRNKCIALVKALWHRHGVKEAN</sequence>
<proteinExistence type="predicted"/>
<evidence type="ECO:0000313" key="2">
    <source>
        <dbReference type="EMBL" id="KAA3469917.1"/>
    </source>
</evidence>
<keyword evidence="3" id="KW-1185">Reference proteome</keyword>